<dbReference type="Pfam" id="PF05542">
    <property type="entry name" value="DUF760"/>
    <property type="match status" value="1"/>
</dbReference>
<evidence type="ECO:0000313" key="2">
    <source>
        <dbReference type="Proteomes" id="UP001526426"/>
    </source>
</evidence>
<accession>A0ABT3L0H1</accession>
<reference evidence="1 2" key="1">
    <citation type="submission" date="2021-08" db="EMBL/GenBank/DDBJ databases">
        <title>Draft genome sequence of Spirulina subsalsa with high tolerance to salinity and hype-accumulation of phycocyanin.</title>
        <authorList>
            <person name="Pei H."/>
            <person name="Jiang L."/>
        </authorList>
    </citation>
    <scope>NUCLEOTIDE SEQUENCE [LARGE SCALE GENOMIC DNA]</scope>
    <source>
        <strain evidence="1 2">FACHB-351</strain>
    </source>
</reference>
<name>A0ABT3L0H1_9CYAN</name>
<comment type="caution">
    <text evidence="1">The sequence shown here is derived from an EMBL/GenBank/DDBJ whole genome shotgun (WGS) entry which is preliminary data.</text>
</comment>
<proteinExistence type="predicted"/>
<keyword evidence="2" id="KW-1185">Reference proteome</keyword>
<dbReference type="InterPro" id="IPR008479">
    <property type="entry name" value="DUF760"/>
</dbReference>
<gene>
    <name evidence="1" type="ORF">K4A83_01725</name>
</gene>
<dbReference type="EMBL" id="JAIHOM010000005">
    <property type="protein sequence ID" value="MCW6034994.1"/>
    <property type="molecule type" value="Genomic_DNA"/>
</dbReference>
<dbReference type="RefSeq" id="WP_265262654.1">
    <property type="nucleotide sequence ID" value="NZ_JAIHOM010000005.1"/>
</dbReference>
<evidence type="ECO:0000313" key="1">
    <source>
        <dbReference type="EMBL" id="MCW6034994.1"/>
    </source>
</evidence>
<protein>
    <submittedName>
        <fullName evidence="1">DUF760 domain-containing protein</fullName>
    </submittedName>
</protein>
<organism evidence="1 2">
    <name type="scientific">Spirulina subsalsa FACHB-351</name>
    <dbReference type="NCBI Taxonomy" id="234711"/>
    <lineage>
        <taxon>Bacteria</taxon>
        <taxon>Bacillati</taxon>
        <taxon>Cyanobacteriota</taxon>
        <taxon>Cyanophyceae</taxon>
        <taxon>Spirulinales</taxon>
        <taxon>Spirulinaceae</taxon>
        <taxon>Spirulina</taxon>
    </lineage>
</organism>
<dbReference type="PANTHER" id="PTHR33598">
    <property type="entry name" value="OS02G0833400 PROTEIN"/>
    <property type="match status" value="1"/>
</dbReference>
<dbReference type="PANTHER" id="PTHR33598:SF2">
    <property type="entry name" value="MAR-BINDING FILAMENT-LIKE PROTEIN"/>
    <property type="match status" value="1"/>
</dbReference>
<sequence>MVFDPNLFNTESEQVQRNTLLQYLKQQHPEVLEQVAQSATPEIKQIITHNVQGLIGMLPSEDFNVQIVTDRDNMANLLASAMMTGYFLRRMEQRMELDSTLDDTSSLR</sequence>
<dbReference type="Proteomes" id="UP001526426">
    <property type="component" value="Unassembled WGS sequence"/>
</dbReference>